<organism evidence="1 2">
    <name type="scientific">Azonexus hydrophilus</name>
    <dbReference type="NCBI Taxonomy" id="418702"/>
    <lineage>
        <taxon>Bacteria</taxon>
        <taxon>Pseudomonadati</taxon>
        <taxon>Pseudomonadota</taxon>
        <taxon>Betaproteobacteria</taxon>
        <taxon>Rhodocyclales</taxon>
        <taxon>Azonexaceae</taxon>
        <taxon>Azonexus</taxon>
    </lineage>
</organism>
<evidence type="ECO:0000313" key="2">
    <source>
        <dbReference type="Proteomes" id="UP000187526"/>
    </source>
</evidence>
<evidence type="ECO:0008006" key="3">
    <source>
        <dbReference type="Google" id="ProtNLM"/>
    </source>
</evidence>
<keyword evidence="2" id="KW-1185">Reference proteome</keyword>
<accession>A0A1R1IC51</accession>
<dbReference type="Gene3D" id="3.40.50.2300">
    <property type="match status" value="2"/>
</dbReference>
<dbReference type="OrthoDB" id="9178917at2"/>
<name>A0A1R1IC51_9RHOO</name>
<dbReference type="Proteomes" id="UP000187526">
    <property type="component" value="Unassembled WGS sequence"/>
</dbReference>
<dbReference type="STRING" id="418702.BJN45_01125"/>
<sequence>MLRFALIFITFSLLALRSWAGEIALVLADDSAPYREFAGSLQKSLKGSNWRISYSDSELRPLDSHPVDLVITAGTEALRKTLGKTQRTPLLATLLPENAYLSIVLDARSPPLVSAIYLDQPARRQARLLRLLFPESQRIGILVSDQSRQQTSLFRQALITQQLQLITEHVADEQHILPALESLLPRTDALLALPDPLLYSRNSIKPLLITAYRFRRPVVAFSAAFAKAGALAALYSTPAQIGRQAGELIRNQGNRLPPPSGPSEYSLTINQSVADAFGLRLPEEADLFQKLLSSGTEQ</sequence>
<dbReference type="InterPro" id="IPR007487">
    <property type="entry name" value="ABC_transpt-TYRBP-like"/>
</dbReference>
<protein>
    <recommendedName>
        <fullName evidence="3">ABC transporter substrate-binding protein</fullName>
    </recommendedName>
</protein>
<proteinExistence type="predicted"/>
<evidence type="ECO:0000313" key="1">
    <source>
        <dbReference type="EMBL" id="OMG56264.1"/>
    </source>
</evidence>
<reference evidence="1 2" key="1">
    <citation type="submission" date="2016-10" db="EMBL/GenBank/DDBJ databases">
        <title>Alkaliphiles isolated from bioreactors.</title>
        <authorList>
            <person name="Salah Z."/>
            <person name="Rout S.P."/>
            <person name="Humphreys P.N."/>
        </authorList>
    </citation>
    <scope>NUCLEOTIDE SEQUENCE [LARGE SCALE GENOMIC DNA]</scope>
    <source>
        <strain evidence="1 2">ZS02</strain>
    </source>
</reference>
<dbReference type="EMBL" id="MTHD01000001">
    <property type="protein sequence ID" value="OMG56264.1"/>
    <property type="molecule type" value="Genomic_DNA"/>
</dbReference>
<dbReference type="PANTHER" id="PTHR35271:SF1">
    <property type="entry name" value="ABC TRANSPORTER, SUBSTRATE-BINDING LIPOPROTEIN"/>
    <property type="match status" value="1"/>
</dbReference>
<gene>
    <name evidence="1" type="ORF">BJN45_01125</name>
</gene>
<dbReference type="AlphaFoldDB" id="A0A1R1IC51"/>
<dbReference type="RefSeq" id="WP_076091245.1">
    <property type="nucleotide sequence ID" value="NZ_MTHD01000001.1"/>
</dbReference>
<dbReference type="PANTHER" id="PTHR35271">
    <property type="entry name" value="ABC TRANSPORTER, SUBSTRATE-BINDING LIPOPROTEIN-RELATED"/>
    <property type="match status" value="1"/>
</dbReference>
<comment type="caution">
    <text evidence="1">The sequence shown here is derived from an EMBL/GenBank/DDBJ whole genome shotgun (WGS) entry which is preliminary data.</text>
</comment>
<dbReference type="Pfam" id="PF04392">
    <property type="entry name" value="ABC_sub_bind"/>
    <property type="match status" value="1"/>
</dbReference>